<name>A0ABW2DS59_9BACT</name>
<gene>
    <name evidence="2" type="ORF">ACFQHR_19850</name>
</gene>
<comment type="caution">
    <text evidence="2">The sequence shown here is derived from an EMBL/GenBank/DDBJ whole genome shotgun (WGS) entry which is preliminary data.</text>
</comment>
<organism evidence="2 3">
    <name type="scientific">Rufibacter roseus</name>
    <dbReference type="NCBI Taxonomy" id="1567108"/>
    <lineage>
        <taxon>Bacteria</taxon>
        <taxon>Pseudomonadati</taxon>
        <taxon>Bacteroidota</taxon>
        <taxon>Cytophagia</taxon>
        <taxon>Cytophagales</taxon>
        <taxon>Hymenobacteraceae</taxon>
        <taxon>Rufibacter</taxon>
    </lineage>
</organism>
<dbReference type="SUPFAM" id="SSF48452">
    <property type="entry name" value="TPR-like"/>
    <property type="match status" value="1"/>
</dbReference>
<proteinExistence type="predicted"/>
<dbReference type="SMART" id="SM00028">
    <property type="entry name" value="TPR"/>
    <property type="match status" value="2"/>
</dbReference>
<dbReference type="InterPro" id="IPR025375">
    <property type="entry name" value="DUF4365"/>
</dbReference>
<dbReference type="RefSeq" id="WP_066622142.1">
    <property type="nucleotide sequence ID" value="NZ_JBHSYQ010000016.1"/>
</dbReference>
<dbReference type="Proteomes" id="UP001596405">
    <property type="component" value="Unassembled WGS sequence"/>
</dbReference>
<protein>
    <submittedName>
        <fullName evidence="2">DUF4365 domain-containing protein</fullName>
    </submittedName>
</protein>
<evidence type="ECO:0000259" key="1">
    <source>
        <dbReference type="Pfam" id="PF14280"/>
    </source>
</evidence>
<accession>A0ABW2DS59</accession>
<keyword evidence="3" id="KW-1185">Reference proteome</keyword>
<reference evidence="3" key="1">
    <citation type="journal article" date="2019" name="Int. J. Syst. Evol. Microbiol.">
        <title>The Global Catalogue of Microorganisms (GCM) 10K type strain sequencing project: providing services to taxonomists for standard genome sequencing and annotation.</title>
        <authorList>
            <consortium name="The Broad Institute Genomics Platform"/>
            <consortium name="The Broad Institute Genome Sequencing Center for Infectious Disease"/>
            <person name="Wu L."/>
            <person name="Ma J."/>
        </authorList>
    </citation>
    <scope>NUCLEOTIDE SEQUENCE [LARGE SCALE GENOMIC DNA]</scope>
    <source>
        <strain evidence="3">CGMCC 4.7393</strain>
    </source>
</reference>
<evidence type="ECO:0000313" key="3">
    <source>
        <dbReference type="Proteomes" id="UP001596405"/>
    </source>
</evidence>
<dbReference type="InterPro" id="IPR019734">
    <property type="entry name" value="TPR_rpt"/>
</dbReference>
<dbReference type="EMBL" id="JBHSYQ010000016">
    <property type="protein sequence ID" value="MFC6999900.1"/>
    <property type="molecule type" value="Genomic_DNA"/>
</dbReference>
<dbReference type="InterPro" id="IPR011990">
    <property type="entry name" value="TPR-like_helical_dom_sf"/>
</dbReference>
<dbReference type="Pfam" id="PF14280">
    <property type="entry name" value="DUF4365"/>
    <property type="match status" value="1"/>
</dbReference>
<evidence type="ECO:0000313" key="2">
    <source>
        <dbReference type="EMBL" id="MFC6999900.1"/>
    </source>
</evidence>
<sequence length="638" mass="75139">MKRVEQHIIEEESRKAFALLVPDAWVANDFTKDYGKDIHIEIFTNHNSTGKTFIVQLKGTSQNIKEGKIAIPLAVDMLSYYKSLDYPVLLVFYSTNEKRFWGIWANNLLDCLKIKEGQATVLIKLDTKHFIDRDFFNRLESSFTKEISKRIQVVFNSKSNYEKAFERRIIRWIEKYYPNSYGLDCAYYPFKISISLNEYDKGLKVKIDINGDKYVLENISDKEYSFITSPIVDSSAMNKAESEILFFITSAFLHLSPQSSLQLLQKILALYNGAYKNEFTLLEIGYFAASKNYMFELQKLIEVTLKEKLIKDFNCLNSALFGNNITIESYKDNLIRANNIFPDSEDKGVTSYNLGNVYRIQNEFLFAVHYYNLARKHNPEYLNRYYWWHEFAGMLFVSEHYFYAERFYKKSIELDTEKLNLPFTHALYADCLLWQGKYKDAKESYHYFLKEVVEMDKMPSPYQSMLHDMCNEFIKMGFNETALDKSLSNELYHNAYESKDIDIYKKSIEAYPLNYYAWRELGYLYESKGEFYEAFYALKNAAILSEVDRETWVHFFFMCIRAEQAEFFNLVFVQLLFQFGDSILNDINDLLSNSTDIPFKQKEVLIDNLLESAKDLNESVVDNIYIPSPMVMRFFGDK</sequence>
<dbReference type="Gene3D" id="1.25.40.10">
    <property type="entry name" value="Tetratricopeptide repeat domain"/>
    <property type="match status" value="1"/>
</dbReference>
<feature type="domain" description="DUF4365" evidence="1">
    <location>
        <begin position="10"/>
        <end position="103"/>
    </location>
</feature>